<feature type="transmembrane region" description="Helical" evidence="1">
    <location>
        <begin position="12"/>
        <end position="35"/>
    </location>
</feature>
<name>A0A1Y0IFP2_9GAMM</name>
<dbReference type="PROSITE" id="PS51257">
    <property type="entry name" value="PROKAR_LIPOPROTEIN"/>
    <property type="match status" value="1"/>
</dbReference>
<keyword evidence="3" id="KW-1185">Reference proteome</keyword>
<dbReference type="AlphaFoldDB" id="A0A1Y0IFP2"/>
<dbReference type="RefSeq" id="WP_087464014.1">
    <property type="nucleotide sequence ID" value="NZ_CP021425.1"/>
</dbReference>
<evidence type="ECO:0000256" key="1">
    <source>
        <dbReference type="SAM" id="Phobius"/>
    </source>
</evidence>
<keyword evidence="1" id="KW-1133">Transmembrane helix</keyword>
<keyword evidence="1" id="KW-0472">Membrane</keyword>
<dbReference type="KEGG" id="ome:OLMES_5348"/>
<dbReference type="OrthoDB" id="9156927at2"/>
<reference evidence="2 3" key="1">
    <citation type="submission" date="2017-05" db="EMBL/GenBank/DDBJ databases">
        <title>Genomic insights into alkan degradation activity of Oleiphilus messinensis.</title>
        <authorList>
            <person name="Kozyavkin S.A."/>
            <person name="Slesarev A.I."/>
            <person name="Golyshin P.N."/>
            <person name="Korzhenkov A."/>
            <person name="Golyshina O.N."/>
            <person name="Toshchakov S.V."/>
        </authorList>
    </citation>
    <scope>NUCLEOTIDE SEQUENCE [LARGE SCALE GENOMIC DNA]</scope>
    <source>
        <strain evidence="2 3">ME102</strain>
    </source>
</reference>
<accession>A0A1Y0IFP2</accession>
<evidence type="ECO:0000313" key="3">
    <source>
        <dbReference type="Proteomes" id="UP000196027"/>
    </source>
</evidence>
<organism evidence="2 3">
    <name type="scientific">Oleiphilus messinensis</name>
    <dbReference type="NCBI Taxonomy" id="141451"/>
    <lineage>
        <taxon>Bacteria</taxon>
        <taxon>Pseudomonadati</taxon>
        <taxon>Pseudomonadota</taxon>
        <taxon>Gammaproteobacteria</taxon>
        <taxon>Oceanospirillales</taxon>
        <taxon>Oleiphilaceae</taxon>
        <taxon>Oleiphilus</taxon>
    </lineage>
</organism>
<gene>
    <name evidence="2" type="ORF">OLMES_5348</name>
</gene>
<dbReference type="Proteomes" id="UP000196027">
    <property type="component" value="Chromosome"/>
</dbReference>
<sequence>MSHSRILSLTQINTFGRITLMFIVTVVVACAMVWFSPGQIRNATPVYSPEIQVHSNNPVSAANSAPAPLKQHSLASLQSLSDQEIQDLQRSANEAAILPAAFQAITTPLIERPDFVSPFEWIVLTQIADGQADSETYLVKLVKSLRFNKQYDWWQQQKETAPPARVKQVAQRLLTDIPERITSGDLDQSRAQQLQFAIINDLVSDEQQRQVLLTHEAKRIGVTFEVKSY</sequence>
<keyword evidence="1" id="KW-0812">Transmembrane</keyword>
<dbReference type="EMBL" id="CP021425">
    <property type="protein sequence ID" value="ARU59328.1"/>
    <property type="molecule type" value="Genomic_DNA"/>
</dbReference>
<proteinExistence type="predicted"/>
<evidence type="ECO:0000313" key="2">
    <source>
        <dbReference type="EMBL" id="ARU59328.1"/>
    </source>
</evidence>
<protein>
    <submittedName>
        <fullName evidence="2">Uncharacterized protein</fullName>
    </submittedName>
</protein>